<comment type="caution">
    <text evidence="2">The sequence shown here is derived from an EMBL/GenBank/DDBJ whole genome shotgun (WGS) entry which is preliminary data.</text>
</comment>
<evidence type="ECO:0000313" key="3">
    <source>
        <dbReference type="Proteomes" id="UP000281406"/>
    </source>
</evidence>
<feature type="compositionally biased region" description="Basic and acidic residues" evidence="1">
    <location>
        <begin position="91"/>
        <end position="105"/>
    </location>
</feature>
<sequence>MTTAVCEPSSRAPTGGSARVSRAAALGAVQPTPAALCPSRCSSGRRWRAMAASLEDDAARRTPFLRHTGRSVSLRTGRDTKQQQLATSHGHARERARYRHCADLR</sequence>
<dbReference type="Proteomes" id="UP000281406">
    <property type="component" value="Unassembled WGS sequence"/>
</dbReference>
<proteinExistence type="predicted"/>
<organism evidence="2 3">
    <name type="scientific">Anabarilius grahami</name>
    <name type="common">Kanglang fish</name>
    <name type="synonym">Barilius grahami</name>
    <dbReference type="NCBI Taxonomy" id="495550"/>
    <lineage>
        <taxon>Eukaryota</taxon>
        <taxon>Metazoa</taxon>
        <taxon>Chordata</taxon>
        <taxon>Craniata</taxon>
        <taxon>Vertebrata</taxon>
        <taxon>Euteleostomi</taxon>
        <taxon>Actinopterygii</taxon>
        <taxon>Neopterygii</taxon>
        <taxon>Teleostei</taxon>
        <taxon>Ostariophysi</taxon>
        <taxon>Cypriniformes</taxon>
        <taxon>Xenocyprididae</taxon>
        <taxon>Xenocypridinae</taxon>
        <taxon>Xenocypridinae incertae sedis</taxon>
        <taxon>Anabarilius</taxon>
    </lineage>
</organism>
<evidence type="ECO:0000313" key="2">
    <source>
        <dbReference type="EMBL" id="ROJ36678.1"/>
    </source>
</evidence>
<keyword evidence="3" id="KW-1185">Reference proteome</keyword>
<reference evidence="2 3" key="1">
    <citation type="submission" date="2018-10" db="EMBL/GenBank/DDBJ databases">
        <title>Genome assembly for a Yunnan-Guizhou Plateau 3E fish, Anabarilius grahami (Regan), and its evolutionary and genetic applications.</title>
        <authorList>
            <person name="Jiang W."/>
        </authorList>
    </citation>
    <scope>NUCLEOTIDE SEQUENCE [LARGE SCALE GENOMIC DNA]</scope>
    <source>
        <strain evidence="2">AG-KIZ</strain>
        <tissue evidence="2">Muscle</tissue>
    </source>
</reference>
<feature type="region of interest" description="Disordered" evidence="1">
    <location>
        <begin position="72"/>
        <end position="105"/>
    </location>
</feature>
<gene>
    <name evidence="2" type="ORF">DPX16_0895</name>
</gene>
<protein>
    <submittedName>
        <fullName evidence="2">Uncharacterized protein</fullName>
    </submittedName>
</protein>
<dbReference type="EMBL" id="RJVU01061403">
    <property type="protein sequence ID" value="ROJ36678.1"/>
    <property type="molecule type" value="Genomic_DNA"/>
</dbReference>
<name>A0A3N0XU00_ANAGA</name>
<evidence type="ECO:0000256" key="1">
    <source>
        <dbReference type="SAM" id="MobiDB-lite"/>
    </source>
</evidence>
<accession>A0A3N0XU00</accession>
<dbReference type="AlphaFoldDB" id="A0A3N0XU00"/>